<sequence length="351" mass="37601">MLDTVRRNAETADIIERIYDTLTGGGTLRQCLDLVRGATGAMEVTLEIETRGASVRHRCLSSNAAGGSDNMAMGTDTRGALLAATSARITAECGAAHEDHYRLHLTPSHDGAPFPASLQDLAQDLLRHIRRAHRLAAQIDRSEQERSVYSSTLDRLAVGAIFLDAQGKVIHATRVAQELIDSRDGLQLMRGGLAAADAADNRLLQTAIRGKLNQAAGLPRQQPQTLVVSRPSGARELGLIVHSLRCAPEAPGGFATVVMIRDPDRSGEPERAILRNLFAMTAAEAEVACSLTSGLSLDETAQSLNISRNTARTHLRSIFSKSGISRQTELMRLMLSSAAVLGMTPLAGQEE</sequence>
<dbReference type="InterPro" id="IPR000792">
    <property type="entry name" value="Tscrpt_reg_LuxR_C"/>
</dbReference>
<evidence type="ECO:0000259" key="1">
    <source>
        <dbReference type="SMART" id="SM00421"/>
    </source>
</evidence>
<dbReference type="SMART" id="SM00421">
    <property type="entry name" value="HTH_LUXR"/>
    <property type="match status" value="1"/>
</dbReference>
<feature type="domain" description="HTH luxR-type" evidence="1">
    <location>
        <begin position="277"/>
        <end position="334"/>
    </location>
</feature>
<dbReference type="InterPro" id="IPR036388">
    <property type="entry name" value="WH-like_DNA-bd_sf"/>
</dbReference>
<accession>A0A838XYW0</accession>
<dbReference type="Pfam" id="PF00196">
    <property type="entry name" value="GerE"/>
    <property type="match status" value="1"/>
</dbReference>
<dbReference type="Proteomes" id="UP000559404">
    <property type="component" value="Unassembled WGS sequence"/>
</dbReference>
<dbReference type="Gene3D" id="1.10.10.10">
    <property type="entry name" value="Winged helix-like DNA-binding domain superfamily/Winged helix DNA-binding domain"/>
    <property type="match status" value="1"/>
</dbReference>
<dbReference type="SUPFAM" id="SSF46894">
    <property type="entry name" value="C-terminal effector domain of the bipartite response regulators"/>
    <property type="match status" value="1"/>
</dbReference>
<organism evidence="2 3">
    <name type="scientific">Stappia taiwanensis</name>
    <dbReference type="NCBI Taxonomy" id="992267"/>
    <lineage>
        <taxon>Bacteria</taxon>
        <taxon>Pseudomonadati</taxon>
        <taxon>Pseudomonadota</taxon>
        <taxon>Alphaproteobacteria</taxon>
        <taxon>Hyphomicrobiales</taxon>
        <taxon>Stappiaceae</taxon>
        <taxon>Stappia</taxon>
    </lineage>
</organism>
<dbReference type="AlphaFoldDB" id="A0A838XYW0"/>
<evidence type="ECO:0000313" key="3">
    <source>
        <dbReference type="Proteomes" id="UP000559404"/>
    </source>
</evidence>
<dbReference type="GO" id="GO:0003677">
    <property type="term" value="F:DNA binding"/>
    <property type="evidence" value="ECO:0007669"/>
    <property type="project" value="InterPro"/>
</dbReference>
<dbReference type="InterPro" id="IPR016032">
    <property type="entry name" value="Sig_transdc_resp-reg_C-effctor"/>
</dbReference>
<dbReference type="GO" id="GO:0006355">
    <property type="term" value="P:regulation of DNA-templated transcription"/>
    <property type="evidence" value="ECO:0007669"/>
    <property type="project" value="InterPro"/>
</dbReference>
<evidence type="ECO:0000313" key="2">
    <source>
        <dbReference type="EMBL" id="MBA4613718.1"/>
    </source>
</evidence>
<protein>
    <submittedName>
        <fullName evidence="2">Helix-turn-helix transcriptional regulator</fullName>
    </submittedName>
</protein>
<gene>
    <name evidence="2" type="ORF">H1W37_18825</name>
</gene>
<dbReference type="RefSeq" id="WP_181761916.1">
    <property type="nucleotide sequence ID" value="NZ_BMCR01000002.1"/>
</dbReference>
<dbReference type="EMBL" id="JACEON010000023">
    <property type="protein sequence ID" value="MBA4613718.1"/>
    <property type="molecule type" value="Genomic_DNA"/>
</dbReference>
<proteinExistence type="predicted"/>
<reference evidence="2 3" key="2">
    <citation type="submission" date="2020-08" db="EMBL/GenBank/DDBJ databases">
        <title>Stappia taiwanensis sp. nov., isolated from a coastal thermal spring.</title>
        <authorList>
            <person name="Kampfer P."/>
        </authorList>
    </citation>
    <scope>NUCLEOTIDE SEQUENCE [LARGE SCALE GENOMIC DNA]</scope>
    <source>
        <strain evidence="2 3">DSM 23284</strain>
    </source>
</reference>
<name>A0A838XYW0_9HYPH</name>
<dbReference type="PRINTS" id="PR00038">
    <property type="entry name" value="HTHLUXR"/>
</dbReference>
<keyword evidence="3" id="KW-1185">Reference proteome</keyword>
<reference evidence="2 3" key="1">
    <citation type="submission" date="2020-07" db="EMBL/GenBank/DDBJ databases">
        <authorList>
            <person name="Li M."/>
        </authorList>
    </citation>
    <scope>NUCLEOTIDE SEQUENCE [LARGE SCALE GENOMIC DNA]</scope>
    <source>
        <strain evidence="2 3">DSM 23284</strain>
    </source>
</reference>
<comment type="caution">
    <text evidence="2">The sequence shown here is derived from an EMBL/GenBank/DDBJ whole genome shotgun (WGS) entry which is preliminary data.</text>
</comment>